<evidence type="ECO:0000313" key="3">
    <source>
        <dbReference type="EMBL" id="KAK0527168.1"/>
    </source>
</evidence>
<feature type="compositionally biased region" description="Polar residues" evidence="1">
    <location>
        <begin position="31"/>
        <end position="61"/>
    </location>
</feature>
<feature type="compositionally biased region" description="Acidic residues" evidence="1">
    <location>
        <begin position="349"/>
        <end position="364"/>
    </location>
</feature>
<name>A0AAN6G888_9BASI</name>
<sequence>MLAGPQSSSHHNAGTGPGGSSSSAAARSGINGVSTATNPSSGFDPQSFRTGFTPDLSNFRTGLTPLAGGPTSFPPPSPNTAAFLAMVTNGPGAVVPATTGPTITPNTLAALTGAAPNPAGPTSINGMPGHGDGSGPNGPNMAANGLFLLSQAQQMEMAKQDDPEAAAAAEALQGVSQIFAGPGQPGGPAPDPSWPGAIPGPPAGAALHHHHQQQQHQQQQQQQQQQHHLDPSAAAAAVPNGHALPNGNTPKKGGGAGAKAGAGKRKSSAGGSKGGPNGKNGAPALPVAKRAKTTANASMSAAAAAASSSANDPPRANHNRRTSTSTSLLNGNGSSDGGMGEFDFKNMPDFDDDDDDDDGGEGEDDGKGGKKKGGRRGNK</sequence>
<organism evidence="3 4">
    <name type="scientific">Tilletia horrida</name>
    <dbReference type="NCBI Taxonomy" id="155126"/>
    <lineage>
        <taxon>Eukaryota</taxon>
        <taxon>Fungi</taxon>
        <taxon>Dikarya</taxon>
        <taxon>Basidiomycota</taxon>
        <taxon>Ustilaginomycotina</taxon>
        <taxon>Exobasidiomycetes</taxon>
        <taxon>Tilletiales</taxon>
        <taxon>Tilletiaceae</taxon>
        <taxon>Tilletia</taxon>
    </lineage>
</organism>
<proteinExistence type="predicted"/>
<evidence type="ECO:0000313" key="4">
    <source>
        <dbReference type="Proteomes" id="UP001176521"/>
    </source>
</evidence>
<dbReference type="AlphaFoldDB" id="A0AAN6G888"/>
<feature type="non-terminal residue" evidence="3">
    <location>
        <position position="379"/>
    </location>
</feature>
<feature type="compositionally biased region" description="Pro residues" evidence="1">
    <location>
        <begin position="185"/>
        <end position="202"/>
    </location>
</feature>
<accession>A0AAN6G888</accession>
<feature type="compositionally biased region" description="Basic residues" evidence="1">
    <location>
        <begin position="369"/>
        <end position="379"/>
    </location>
</feature>
<dbReference type="EMBL" id="JAPDMQ010000321">
    <property type="protein sequence ID" value="KAK0527168.1"/>
    <property type="molecule type" value="Genomic_DNA"/>
</dbReference>
<feature type="compositionally biased region" description="Low complexity" evidence="1">
    <location>
        <begin position="214"/>
        <end position="226"/>
    </location>
</feature>
<keyword evidence="4" id="KW-1185">Reference proteome</keyword>
<feature type="region of interest" description="Disordered" evidence="1">
    <location>
        <begin position="178"/>
        <end position="379"/>
    </location>
</feature>
<feature type="region of interest" description="Disordered" evidence="1">
    <location>
        <begin position="1"/>
        <end position="74"/>
    </location>
</feature>
<feature type="compositionally biased region" description="Low complexity" evidence="1">
    <location>
        <begin position="295"/>
        <end position="311"/>
    </location>
</feature>
<feature type="compositionally biased region" description="Low complexity" evidence="1">
    <location>
        <begin position="20"/>
        <end position="29"/>
    </location>
</feature>
<feature type="compositionally biased region" description="Low complexity" evidence="1">
    <location>
        <begin position="322"/>
        <end position="333"/>
    </location>
</feature>
<evidence type="ECO:0000256" key="1">
    <source>
        <dbReference type="SAM" id="MobiDB-lite"/>
    </source>
</evidence>
<reference evidence="3" key="1">
    <citation type="journal article" date="2023" name="PhytoFront">
        <title>Draft Genome Resources of Seven Strains of Tilletia horrida, Causal Agent of Kernel Smut of Rice.</title>
        <authorList>
            <person name="Khanal S."/>
            <person name="Antony Babu S."/>
            <person name="Zhou X.G."/>
        </authorList>
    </citation>
    <scope>NUCLEOTIDE SEQUENCE</scope>
    <source>
        <strain evidence="3">TX3</strain>
    </source>
</reference>
<dbReference type="InterPro" id="IPR021755">
    <property type="entry name" value="TF_Aft1_HRA"/>
</dbReference>
<evidence type="ECO:0000259" key="2">
    <source>
        <dbReference type="Pfam" id="PF11786"/>
    </source>
</evidence>
<gene>
    <name evidence="3" type="primary">SKO1_1</name>
    <name evidence="3" type="ORF">OC842_004951</name>
</gene>
<comment type="caution">
    <text evidence="3">The sequence shown here is derived from an EMBL/GenBank/DDBJ whole genome shotgun (WGS) entry which is preliminary data.</text>
</comment>
<feature type="region of interest" description="Disordered" evidence="1">
    <location>
        <begin position="119"/>
        <end position="143"/>
    </location>
</feature>
<dbReference type="Proteomes" id="UP001176521">
    <property type="component" value="Unassembled WGS sequence"/>
</dbReference>
<protein>
    <submittedName>
        <fullName evidence="3">Transcription factor</fullName>
    </submittedName>
</protein>
<dbReference type="Pfam" id="PF11786">
    <property type="entry name" value="Aft1_HRA"/>
    <property type="match status" value="1"/>
</dbReference>
<feature type="compositionally biased region" description="Polar residues" evidence="1">
    <location>
        <begin position="1"/>
        <end position="12"/>
    </location>
</feature>
<feature type="domain" description="Transcription factor Aft1 HRA" evidence="2">
    <location>
        <begin position="1"/>
        <end position="85"/>
    </location>
</feature>